<organism evidence="1">
    <name type="scientific">uncultured bacterium</name>
    <name type="common">gcode 4</name>
    <dbReference type="NCBI Taxonomy" id="1234023"/>
    <lineage>
        <taxon>Bacteria</taxon>
        <taxon>environmental samples</taxon>
    </lineage>
</organism>
<protein>
    <submittedName>
        <fullName evidence="1">Uncharacterized protein</fullName>
    </submittedName>
</protein>
<accession>K2GDL5</accession>
<name>K2GDL5_9BACT</name>
<dbReference type="AlphaFoldDB" id="K2GDL5"/>
<sequence length="288" mass="32753">MKTKNALIIWAVLTGSIICSTSFADTSTGSLTDSGSVVTNTWVTVISSWSLDAGTWTMVSSTWSLDTSAWITSTGVTSTGVTSTWVIREDRNKINDNRNKILESWSKFHDDYGFIKQFLKKPTTKAELKTLTSNVKSDLKSYHEAVKALIKEWKEAVKTNSFDPVAFNAKVNEILSKQTETLSKYVDPAKIDAFKKFMDEKRAVIMANEDLRKANFELRQEIKEIKKKIFSDNQRKSIANTLAKKEKLYLQRLLNVIDVYSSKAKTEKLKDQLEELKQITQERIEAIK</sequence>
<evidence type="ECO:0000313" key="1">
    <source>
        <dbReference type="EMBL" id="EKE28374.1"/>
    </source>
</evidence>
<proteinExistence type="predicted"/>
<gene>
    <name evidence="1" type="ORF">ACD_3C00067G0008</name>
</gene>
<dbReference type="EMBL" id="AMFJ01000341">
    <property type="protein sequence ID" value="EKE28374.1"/>
    <property type="molecule type" value="Genomic_DNA"/>
</dbReference>
<comment type="caution">
    <text evidence="1">The sequence shown here is derived from an EMBL/GenBank/DDBJ whole genome shotgun (WGS) entry which is preliminary data.</text>
</comment>
<reference evidence="1" key="1">
    <citation type="journal article" date="2012" name="Science">
        <title>Fermentation, hydrogen, and sulfur metabolism in multiple uncultivated bacterial phyla.</title>
        <authorList>
            <person name="Wrighton K.C."/>
            <person name="Thomas B.C."/>
            <person name="Sharon I."/>
            <person name="Miller C.S."/>
            <person name="Castelle C.J."/>
            <person name="VerBerkmoes N.C."/>
            <person name="Wilkins M.J."/>
            <person name="Hettich R.L."/>
            <person name="Lipton M.S."/>
            <person name="Williams K.H."/>
            <person name="Long P.E."/>
            <person name="Banfield J.F."/>
        </authorList>
    </citation>
    <scope>NUCLEOTIDE SEQUENCE [LARGE SCALE GENOMIC DNA]</scope>
</reference>